<keyword evidence="1" id="KW-0732">Signal</keyword>
<dbReference type="Gene3D" id="3.40.190.10">
    <property type="entry name" value="Periplasmic binding protein-like II"/>
    <property type="match status" value="1"/>
</dbReference>
<dbReference type="Pfam" id="PF13531">
    <property type="entry name" value="SBP_bac_11"/>
    <property type="match status" value="1"/>
</dbReference>
<dbReference type="KEGG" id="pkc:PKB_0501"/>
<organism evidence="2 3">
    <name type="scientific">Pseudomonas knackmussii (strain DSM 6978 / CCUG 54928 / LMG 23759 / B13)</name>
    <dbReference type="NCBI Taxonomy" id="1301098"/>
    <lineage>
        <taxon>Bacteria</taxon>
        <taxon>Pseudomonadati</taxon>
        <taxon>Pseudomonadota</taxon>
        <taxon>Gammaproteobacteria</taxon>
        <taxon>Pseudomonadales</taxon>
        <taxon>Pseudomonadaceae</taxon>
        <taxon>Pseudomonas</taxon>
    </lineage>
</organism>
<keyword evidence="3" id="KW-1185">Reference proteome</keyword>
<evidence type="ECO:0000313" key="2">
    <source>
        <dbReference type="EMBL" id="CDF81879.1"/>
    </source>
</evidence>
<gene>
    <name evidence="2" type="ORF">PKB_0501</name>
</gene>
<dbReference type="AlphaFoldDB" id="A0A024HBA9"/>
<accession>A0A024HBA9</accession>
<feature type="signal peptide" evidence="1">
    <location>
        <begin position="1"/>
        <end position="20"/>
    </location>
</feature>
<protein>
    <submittedName>
        <fullName evidence="2">Uncharacterized protein</fullName>
    </submittedName>
</protein>
<evidence type="ECO:0000313" key="3">
    <source>
        <dbReference type="Proteomes" id="UP000025241"/>
    </source>
</evidence>
<dbReference type="SUPFAM" id="SSF53850">
    <property type="entry name" value="Periplasmic binding protein-like II"/>
    <property type="match status" value="1"/>
</dbReference>
<reference evidence="2 3" key="1">
    <citation type="submission" date="2013-03" db="EMBL/GenBank/DDBJ databases">
        <authorList>
            <person name="Linke B."/>
        </authorList>
    </citation>
    <scope>NUCLEOTIDE SEQUENCE [LARGE SCALE GENOMIC DNA]</scope>
    <source>
        <strain evidence="2 3">B13</strain>
    </source>
</reference>
<dbReference type="OrthoDB" id="6894542at2"/>
<name>A0A024HBA9_PSEKB</name>
<feature type="chain" id="PRO_5001530003" evidence="1">
    <location>
        <begin position="21"/>
        <end position="148"/>
    </location>
</feature>
<evidence type="ECO:0000256" key="1">
    <source>
        <dbReference type="SAM" id="SignalP"/>
    </source>
</evidence>
<dbReference type="STRING" id="1301098.PKB_0501"/>
<dbReference type="EMBL" id="HG322950">
    <property type="protein sequence ID" value="CDF81879.1"/>
    <property type="molecule type" value="Genomic_DNA"/>
</dbReference>
<proteinExistence type="predicted"/>
<sequence>MRLPTLLCLSLLALPGLSQATPDVLRVASAHQPMPLLERLVDQYQLDTGNKVLLIEGNDTELGGEIAQGAAFDMFFPDDQAAAAQLHANGRGEAPATYACDAQARRYLVLVEGPRHALAERFIVYLRQHPEALRQAGYALPGEGSCMR</sequence>
<dbReference type="RefSeq" id="WP_052355152.1">
    <property type="nucleotide sequence ID" value="NZ_HG322950.1"/>
</dbReference>
<dbReference type="PATRIC" id="fig|1301098.3.peg.515"/>
<reference evidence="2 3" key="2">
    <citation type="submission" date="2014-05" db="EMBL/GenBank/DDBJ databases">
        <title>Genome sequence of the 3-chlorobenzoate degrading bacterium Pseudomonas knackmussii B13 shows multiple evidence for horizontal gene transfer.</title>
        <authorList>
            <person name="Miyazaki R."/>
            <person name="Bertelli C."/>
            <person name="Falquet L."/>
            <person name="Robinson-Rechavi M."/>
            <person name="Gharib W."/>
            <person name="Roy S."/>
            <person name="Van der Meer J.R."/>
        </authorList>
    </citation>
    <scope>NUCLEOTIDE SEQUENCE [LARGE SCALE GENOMIC DNA]</scope>
    <source>
        <strain evidence="2 3">B13</strain>
    </source>
</reference>
<dbReference type="HOGENOM" id="CLU_1873643_0_0_6"/>
<dbReference type="Proteomes" id="UP000025241">
    <property type="component" value="Chromosome I"/>
</dbReference>